<comment type="subcellular location">
    <subcellularLocation>
        <location evidence="7">Cytoplasm</location>
    </subcellularLocation>
</comment>
<dbReference type="Pfam" id="PF08459">
    <property type="entry name" value="UvrC_RNaseH_dom"/>
    <property type="match status" value="1"/>
</dbReference>
<dbReference type="PANTHER" id="PTHR30562">
    <property type="entry name" value="UVRC/OXIDOREDUCTASE"/>
    <property type="match status" value="1"/>
</dbReference>
<keyword evidence="2 7" id="KW-0227">DNA damage</keyword>
<evidence type="ECO:0000256" key="9">
    <source>
        <dbReference type="SAM" id="MobiDB-lite"/>
    </source>
</evidence>
<evidence type="ECO:0000259" key="12">
    <source>
        <dbReference type="PROSITE" id="PS50165"/>
    </source>
</evidence>
<evidence type="ECO:0000256" key="6">
    <source>
        <dbReference type="ARBA" id="ARBA00023236"/>
    </source>
</evidence>
<reference evidence="13 14" key="1">
    <citation type="submission" date="2020-08" db="EMBL/GenBank/DDBJ databases">
        <title>Complete genome sequence of Entomobacter blattae G55GP.</title>
        <authorList>
            <person name="Poehlein A."/>
            <person name="Guzman J."/>
            <person name="Daniel R."/>
            <person name="Vilcinskas A."/>
        </authorList>
    </citation>
    <scope>NUCLEOTIDE SEQUENCE [LARGE SCALE GENOMIC DNA]</scope>
    <source>
        <strain evidence="13 14">G55GP</strain>
    </source>
</reference>
<evidence type="ECO:0000256" key="7">
    <source>
        <dbReference type="HAMAP-Rule" id="MF_00203"/>
    </source>
</evidence>
<dbReference type="Pfam" id="PF12826">
    <property type="entry name" value="HHH_2"/>
    <property type="match status" value="1"/>
</dbReference>
<comment type="similarity">
    <text evidence="7">Belongs to the UvrC family.</text>
</comment>
<dbReference type="SUPFAM" id="SSF46600">
    <property type="entry name" value="C-terminal UvrC-binding domain of UvrB"/>
    <property type="match status" value="1"/>
</dbReference>
<dbReference type="Pfam" id="PF01541">
    <property type="entry name" value="GIY-YIG"/>
    <property type="match status" value="1"/>
</dbReference>
<dbReference type="InterPro" id="IPR010994">
    <property type="entry name" value="RuvA_2-like"/>
</dbReference>
<dbReference type="InterPro" id="IPR000305">
    <property type="entry name" value="GIY-YIG_endonuc"/>
</dbReference>
<evidence type="ECO:0000313" key="14">
    <source>
        <dbReference type="Proteomes" id="UP000516349"/>
    </source>
</evidence>
<dbReference type="GO" id="GO:0006289">
    <property type="term" value="P:nucleotide-excision repair"/>
    <property type="evidence" value="ECO:0007669"/>
    <property type="project" value="UniProtKB-UniRule"/>
</dbReference>
<dbReference type="Gene3D" id="3.30.420.340">
    <property type="entry name" value="UvrC, RNAse H endonuclease domain"/>
    <property type="match status" value="1"/>
</dbReference>
<evidence type="ECO:0000256" key="8">
    <source>
        <dbReference type="SAM" id="Coils"/>
    </source>
</evidence>
<evidence type="ECO:0000256" key="2">
    <source>
        <dbReference type="ARBA" id="ARBA00022763"/>
    </source>
</evidence>
<keyword evidence="14" id="KW-1185">Reference proteome</keyword>
<dbReference type="Proteomes" id="UP000516349">
    <property type="component" value="Chromosome"/>
</dbReference>
<dbReference type="Pfam" id="PF02151">
    <property type="entry name" value="UVR"/>
    <property type="match status" value="1"/>
</dbReference>
<evidence type="ECO:0000313" key="13">
    <source>
        <dbReference type="EMBL" id="QNT78695.1"/>
    </source>
</evidence>
<evidence type="ECO:0000256" key="3">
    <source>
        <dbReference type="ARBA" id="ARBA00022769"/>
    </source>
</evidence>
<dbReference type="AlphaFoldDB" id="A0A7H1NSD5"/>
<evidence type="ECO:0000256" key="5">
    <source>
        <dbReference type="ARBA" id="ARBA00023204"/>
    </source>
</evidence>
<dbReference type="NCBIfam" id="NF001824">
    <property type="entry name" value="PRK00558.1-5"/>
    <property type="match status" value="1"/>
</dbReference>
<dbReference type="InterPro" id="IPR038476">
    <property type="entry name" value="UvrC_RNase_H_dom_sf"/>
</dbReference>
<keyword evidence="4 7" id="KW-0267">Excision nuclease</keyword>
<dbReference type="KEGG" id="ebla:JGUZn3_14720"/>
<dbReference type="PROSITE" id="PS50165">
    <property type="entry name" value="UVRC"/>
    <property type="match status" value="1"/>
</dbReference>
<dbReference type="InterPro" id="IPR004791">
    <property type="entry name" value="UvrC"/>
</dbReference>
<dbReference type="CDD" id="cd10434">
    <property type="entry name" value="GIY-YIG_UvrC_Cho"/>
    <property type="match status" value="1"/>
</dbReference>
<dbReference type="GO" id="GO:0003677">
    <property type="term" value="F:DNA binding"/>
    <property type="evidence" value="ECO:0007669"/>
    <property type="project" value="UniProtKB-UniRule"/>
</dbReference>
<dbReference type="GO" id="GO:0009432">
    <property type="term" value="P:SOS response"/>
    <property type="evidence" value="ECO:0007669"/>
    <property type="project" value="UniProtKB-UniRule"/>
</dbReference>
<keyword evidence="3 7" id="KW-0228">DNA excision</keyword>
<dbReference type="InterPro" id="IPR001943">
    <property type="entry name" value="UVR_dom"/>
</dbReference>
<organism evidence="13 14">
    <name type="scientific">Entomobacter blattae</name>
    <dbReference type="NCBI Taxonomy" id="2762277"/>
    <lineage>
        <taxon>Bacteria</taxon>
        <taxon>Pseudomonadati</taxon>
        <taxon>Pseudomonadota</taxon>
        <taxon>Alphaproteobacteria</taxon>
        <taxon>Acetobacterales</taxon>
        <taxon>Acetobacteraceae</taxon>
        <taxon>Entomobacter</taxon>
    </lineage>
</organism>
<dbReference type="Gene3D" id="1.10.150.20">
    <property type="entry name" value="5' to 3' exonuclease, C-terminal subdomain"/>
    <property type="match status" value="1"/>
</dbReference>
<dbReference type="HAMAP" id="MF_00203">
    <property type="entry name" value="UvrC"/>
    <property type="match status" value="1"/>
</dbReference>
<keyword evidence="8" id="KW-0175">Coiled coil</keyword>
<comment type="function">
    <text evidence="7">The UvrABC repair system catalyzes the recognition and processing of DNA lesions. UvrC both incises the 5' and 3' sides of the lesion. The N-terminal half is responsible for the 3' incision and the C-terminal half is responsible for the 5' incision.</text>
</comment>
<dbReference type="Pfam" id="PF22920">
    <property type="entry name" value="UvrC_RNaseH"/>
    <property type="match status" value="1"/>
</dbReference>
<dbReference type="InterPro" id="IPR047296">
    <property type="entry name" value="GIY-YIG_UvrC_Cho"/>
</dbReference>
<feature type="domain" description="UvrC family homology region profile" evidence="12">
    <location>
        <begin position="261"/>
        <end position="535"/>
    </location>
</feature>
<evidence type="ECO:0000256" key="4">
    <source>
        <dbReference type="ARBA" id="ARBA00022881"/>
    </source>
</evidence>
<feature type="domain" description="UVR" evidence="10">
    <location>
        <begin position="210"/>
        <end position="245"/>
    </location>
</feature>
<dbReference type="RefSeq" id="WP_203412935.1">
    <property type="nucleotide sequence ID" value="NZ_CP060244.1"/>
</dbReference>
<dbReference type="SUPFAM" id="SSF82771">
    <property type="entry name" value="GIY-YIG endonuclease"/>
    <property type="match status" value="1"/>
</dbReference>
<dbReference type="InterPro" id="IPR050066">
    <property type="entry name" value="UvrABC_protein_C"/>
</dbReference>
<dbReference type="SUPFAM" id="SSF47781">
    <property type="entry name" value="RuvA domain 2-like"/>
    <property type="match status" value="1"/>
</dbReference>
<name>A0A7H1NSD5_9PROT</name>
<dbReference type="InterPro" id="IPR035901">
    <property type="entry name" value="GIY-YIG_endonuc_sf"/>
</dbReference>
<feature type="domain" description="GIY-YIG" evidence="11">
    <location>
        <begin position="23"/>
        <end position="101"/>
    </location>
</feature>
<evidence type="ECO:0000256" key="1">
    <source>
        <dbReference type="ARBA" id="ARBA00022490"/>
    </source>
</evidence>
<keyword evidence="1 7" id="KW-0963">Cytoplasm</keyword>
<feature type="coiled-coil region" evidence="8">
    <location>
        <begin position="361"/>
        <end position="388"/>
    </location>
</feature>
<dbReference type="InterPro" id="IPR041663">
    <property type="entry name" value="DisA/LigA_HHH"/>
</dbReference>
<dbReference type="NCBIfam" id="TIGR00194">
    <property type="entry name" value="uvrC"/>
    <property type="match status" value="1"/>
</dbReference>
<dbReference type="InterPro" id="IPR001162">
    <property type="entry name" value="UvrC_RNase_H_dom"/>
</dbReference>
<keyword evidence="6 7" id="KW-0742">SOS response</keyword>
<dbReference type="GO" id="GO:0005737">
    <property type="term" value="C:cytoplasm"/>
    <property type="evidence" value="ECO:0007669"/>
    <property type="project" value="UniProtKB-SubCell"/>
</dbReference>
<sequence length="670" mass="75608">MMTDETRKTGAAAILEALKTMPLQPGVYRMLDEHGNVLYVGKANQLKKRVTSYTQPNRLSERIQRMVALTCSVEIVTTHTEAEALLLEANLIKNYAPRFNILLRDDKTYPWLIIGNENYPRIAKYRGKIQKGTFYWGPFASARAVDQTLNILQRVFGLRTCEDSVFLTRKRPCLLYQIKRCSGPCVERISYEDYQLSVKQAKAFLMGKAPEVQRFLVEKMQQASDNLDFEKAAALRDQIQALAYVQSNGVVNMVALQDADVIALYSAGGQSCVQVFFFRGGRNNGNRAFFPSYSFHDTPTDIEVLEFFLAQFYEDKIPPAQILLSHDLSQHTVLADALKLKAGSKVDLLFPQRGEKRAVVEHALTNAREALERKMAEQASQKQNLLRMKEVFHLPALPKRIEVYDNSHIMGTNPYGVMVVAGPEGFERSEYRKFSIKGAIAPGDDFAMMREVLHRRFGRMRKEKKESSASERPVGFSAHQERDEVEGKATTQGTAGQEETGQEESEKERTGMAVLPDILLIDGGVGQYSAVKTILEELAIEGVSLIAIAKGVDRNAGREWFHSEGQPPFQLPERDNLLYYLQRLRDEAHRFAITTHRSGRSKALIRSELDVIPGIGSSRKKALLNHFGSVRAIKQAGLQDLESVVGISHNMAHSIYGYFHPDWQENTRKK</sequence>
<feature type="region of interest" description="Disordered" evidence="9">
    <location>
        <begin position="459"/>
        <end position="509"/>
    </location>
</feature>
<keyword evidence="5 7" id="KW-0234">DNA repair</keyword>
<evidence type="ECO:0000259" key="10">
    <source>
        <dbReference type="PROSITE" id="PS50151"/>
    </source>
</evidence>
<dbReference type="PROSITE" id="PS50164">
    <property type="entry name" value="GIY_YIG"/>
    <property type="match status" value="1"/>
</dbReference>
<protein>
    <recommendedName>
        <fullName evidence="7">UvrABC system protein C</fullName>
        <shortName evidence="7">Protein UvrC</shortName>
    </recommendedName>
    <alternativeName>
        <fullName evidence="7">Excinuclease ABC subunit C</fullName>
    </alternativeName>
</protein>
<dbReference type="GO" id="GO:0009381">
    <property type="term" value="F:excinuclease ABC activity"/>
    <property type="evidence" value="ECO:0007669"/>
    <property type="project" value="UniProtKB-UniRule"/>
</dbReference>
<gene>
    <name evidence="7 13" type="primary">uvrC</name>
    <name evidence="13" type="ORF">JGUZn3_14720</name>
</gene>
<proteinExistence type="inferred from homology"/>
<accession>A0A7H1NSD5</accession>
<dbReference type="EMBL" id="CP060244">
    <property type="protein sequence ID" value="QNT78695.1"/>
    <property type="molecule type" value="Genomic_DNA"/>
</dbReference>
<dbReference type="FunFam" id="3.40.1440.10:FF:000001">
    <property type="entry name" value="UvrABC system protein C"/>
    <property type="match status" value="1"/>
</dbReference>
<comment type="subunit">
    <text evidence="7">Interacts with UvrB in an incision complex.</text>
</comment>
<dbReference type="Gene3D" id="4.10.860.10">
    <property type="entry name" value="UVR domain"/>
    <property type="match status" value="1"/>
</dbReference>
<dbReference type="GO" id="GO:0009380">
    <property type="term" value="C:excinuclease repair complex"/>
    <property type="evidence" value="ECO:0007669"/>
    <property type="project" value="InterPro"/>
</dbReference>
<dbReference type="SMART" id="SM00465">
    <property type="entry name" value="GIYc"/>
    <property type="match status" value="1"/>
</dbReference>
<evidence type="ECO:0000259" key="11">
    <source>
        <dbReference type="PROSITE" id="PS50164"/>
    </source>
</evidence>
<dbReference type="PROSITE" id="PS50151">
    <property type="entry name" value="UVR"/>
    <property type="match status" value="1"/>
</dbReference>
<feature type="compositionally biased region" description="Low complexity" evidence="9">
    <location>
        <begin position="489"/>
        <end position="499"/>
    </location>
</feature>
<dbReference type="Gene3D" id="3.40.1440.10">
    <property type="entry name" value="GIY-YIG endonuclease"/>
    <property type="match status" value="1"/>
</dbReference>
<dbReference type="PANTHER" id="PTHR30562:SF1">
    <property type="entry name" value="UVRABC SYSTEM PROTEIN C"/>
    <property type="match status" value="1"/>
</dbReference>
<dbReference type="InterPro" id="IPR036876">
    <property type="entry name" value="UVR_dom_sf"/>
</dbReference>